<keyword evidence="6" id="KW-1185">Reference proteome</keyword>
<dbReference type="NCBIfam" id="TIGR03135">
    <property type="entry name" value="malonate_mdcG"/>
    <property type="match status" value="1"/>
</dbReference>
<feature type="domain" description="Phosphoribosyl-dephospho-CoA transferase MdcG N-terminal" evidence="4">
    <location>
        <begin position="8"/>
        <end position="96"/>
    </location>
</feature>
<gene>
    <name evidence="5" type="primary">mdcG</name>
    <name evidence="5" type="ORF">H8K32_17730</name>
</gene>
<dbReference type="Proteomes" id="UP000634011">
    <property type="component" value="Unassembled WGS sequence"/>
</dbReference>
<organism evidence="5 6">
    <name type="scientific">Undibacterium jejuense</name>
    <dbReference type="NCBI Taxonomy" id="1344949"/>
    <lineage>
        <taxon>Bacteria</taxon>
        <taxon>Pseudomonadati</taxon>
        <taxon>Pseudomonadota</taxon>
        <taxon>Betaproteobacteria</taxon>
        <taxon>Burkholderiales</taxon>
        <taxon>Oxalobacteraceae</taxon>
        <taxon>Undibacterium</taxon>
    </lineage>
</organism>
<feature type="domain" description="Phosphoribosyl-dephospho-CoA transferase MdcG C-terminal" evidence="3">
    <location>
        <begin position="101"/>
        <end position="226"/>
    </location>
</feature>
<dbReference type="GO" id="GO:0016779">
    <property type="term" value="F:nucleotidyltransferase activity"/>
    <property type="evidence" value="ECO:0007669"/>
    <property type="project" value="UniProtKB-KW"/>
</dbReference>
<evidence type="ECO:0000313" key="5">
    <source>
        <dbReference type="EMBL" id="MBC3863950.1"/>
    </source>
</evidence>
<dbReference type="InterPro" id="IPR017557">
    <property type="entry name" value="Holo-ACP_synthase"/>
</dbReference>
<evidence type="ECO:0000313" key="6">
    <source>
        <dbReference type="Proteomes" id="UP000634011"/>
    </source>
</evidence>
<keyword evidence="2" id="KW-0548">Nucleotidyltransferase</keyword>
<evidence type="ECO:0000256" key="1">
    <source>
        <dbReference type="ARBA" id="ARBA00022679"/>
    </source>
</evidence>
<dbReference type="RefSeq" id="WP_186913894.1">
    <property type="nucleotide sequence ID" value="NZ_JACOFV010000019.1"/>
</dbReference>
<dbReference type="InterPro" id="IPR048903">
    <property type="entry name" value="MdcG_N"/>
</dbReference>
<reference evidence="5" key="1">
    <citation type="submission" date="2020-08" db="EMBL/GenBank/DDBJ databases">
        <title>Novel species isolated from subtropical streams in China.</title>
        <authorList>
            <person name="Lu H."/>
        </authorList>
    </citation>
    <scope>NUCLEOTIDE SEQUENCE</scope>
    <source>
        <strain evidence="5">KACC 12607</strain>
    </source>
</reference>
<accession>A0A923HJ14</accession>
<evidence type="ECO:0000256" key="2">
    <source>
        <dbReference type="ARBA" id="ARBA00022695"/>
    </source>
</evidence>
<keyword evidence="1" id="KW-0808">Transferase</keyword>
<dbReference type="InterPro" id="IPR049180">
    <property type="entry name" value="MdcG_C"/>
</dbReference>
<proteinExistence type="predicted"/>
<protein>
    <submittedName>
        <fullName evidence="5">Malonate decarboxylase holo-[acyl-carrier-protein] synthase</fullName>
    </submittedName>
</protein>
<dbReference type="AlphaFoldDB" id="A0A923HJ14"/>
<evidence type="ECO:0000259" key="4">
    <source>
        <dbReference type="Pfam" id="PF20866"/>
    </source>
</evidence>
<sequence length="236" mass="27042">MDQIEQFQRHDLVWLSHQAWAAVFAQQMQRVPDEMTSFTVQALHRWQQEEWPAVVRRRDIDAADDEVCIGFALVPVNGRKPRIAARVKAQDILEHQPSLALSTVIPFVAPQWQPALKVFNSEGNAVGVRWRVYGSVVFEFLTGQSYVNEQSDIDVLFRPQSQEHLVQGLALLRQFQTQIPLDGEVIFPQSQAVSWKEWLLSDLVLESSQTQRLLVKDNQQVRLVSKLELMQSLSAS</sequence>
<dbReference type="Pfam" id="PF20866">
    <property type="entry name" value="MdcG_N"/>
    <property type="match status" value="1"/>
</dbReference>
<evidence type="ECO:0000259" key="3">
    <source>
        <dbReference type="Pfam" id="PF10620"/>
    </source>
</evidence>
<dbReference type="Pfam" id="PF10620">
    <property type="entry name" value="MdcG"/>
    <property type="match status" value="1"/>
</dbReference>
<name>A0A923HJ14_9BURK</name>
<dbReference type="EMBL" id="JACOFV010000019">
    <property type="protein sequence ID" value="MBC3863950.1"/>
    <property type="molecule type" value="Genomic_DNA"/>
</dbReference>
<comment type="caution">
    <text evidence="5">The sequence shown here is derived from an EMBL/GenBank/DDBJ whole genome shotgun (WGS) entry which is preliminary data.</text>
</comment>